<keyword evidence="2" id="KW-1185">Reference proteome</keyword>
<feature type="non-terminal residue" evidence="1">
    <location>
        <position position="150"/>
    </location>
</feature>
<accession>A0AAV5W8H6</accession>
<dbReference type="AlphaFoldDB" id="A0AAV5W8H6"/>
<dbReference type="Proteomes" id="UP001432322">
    <property type="component" value="Unassembled WGS sequence"/>
</dbReference>
<gene>
    <name evidence="1" type="ORF">PFISCL1PPCAC_18599</name>
</gene>
<comment type="caution">
    <text evidence="1">The sequence shown here is derived from an EMBL/GenBank/DDBJ whole genome shotgun (WGS) entry which is preliminary data.</text>
</comment>
<dbReference type="EMBL" id="BTSY01000005">
    <property type="protein sequence ID" value="GMT27302.1"/>
    <property type="molecule type" value="Genomic_DNA"/>
</dbReference>
<protein>
    <submittedName>
        <fullName evidence="1">Uncharacterized protein</fullName>
    </submittedName>
</protein>
<proteinExistence type="predicted"/>
<feature type="non-terminal residue" evidence="1">
    <location>
        <position position="1"/>
    </location>
</feature>
<sequence>GFVNNYWCALLSFSMSKHCQNTFNMPFFIVEEELEKENDNVHMDDVSNVYISLPLTHFLVHLLKESRPETTLSNYESSLREFVDQQYPTGIASPLTPSTSFHCLPTECKLWILCSLLGNGNATFDLHHLYKDKDKNCFYLISPCRLYVQI</sequence>
<reference evidence="1" key="1">
    <citation type="submission" date="2023-10" db="EMBL/GenBank/DDBJ databases">
        <title>Genome assembly of Pristionchus species.</title>
        <authorList>
            <person name="Yoshida K."/>
            <person name="Sommer R.J."/>
        </authorList>
    </citation>
    <scope>NUCLEOTIDE SEQUENCE</scope>
    <source>
        <strain evidence="1">RS5133</strain>
    </source>
</reference>
<name>A0AAV5W8H6_9BILA</name>
<evidence type="ECO:0000313" key="1">
    <source>
        <dbReference type="EMBL" id="GMT27302.1"/>
    </source>
</evidence>
<organism evidence="1 2">
    <name type="scientific">Pristionchus fissidentatus</name>
    <dbReference type="NCBI Taxonomy" id="1538716"/>
    <lineage>
        <taxon>Eukaryota</taxon>
        <taxon>Metazoa</taxon>
        <taxon>Ecdysozoa</taxon>
        <taxon>Nematoda</taxon>
        <taxon>Chromadorea</taxon>
        <taxon>Rhabditida</taxon>
        <taxon>Rhabditina</taxon>
        <taxon>Diplogasteromorpha</taxon>
        <taxon>Diplogasteroidea</taxon>
        <taxon>Neodiplogasteridae</taxon>
        <taxon>Pristionchus</taxon>
    </lineage>
</organism>
<evidence type="ECO:0000313" key="2">
    <source>
        <dbReference type="Proteomes" id="UP001432322"/>
    </source>
</evidence>